<dbReference type="InterPro" id="IPR002048">
    <property type="entry name" value="EF_hand_dom"/>
</dbReference>
<gene>
    <name evidence="14" type="ORF">AV274_1318</name>
</gene>
<dbReference type="Gene3D" id="1.20.58.340">
    <property type="entry name" value="Magnesium transport protein CorA, transmembrane region"/>
    <property type="match status" value="2"/>
</dbReference>
<dbReference type="InterPro" id="IPR002523">
    <property type="entry name" value="MgTranspt_CorA/ZnTranspt_ZntB"/>
</dbReference>
<dbReference type="Pfam" id="PF13499">
    <property type="entry name" value="EF-hand_7"/>
    <property type="match status" value="1"/>
</dbReference>
<dbReference type="PANTHER" id="PTHR46494">
    <property type="entry name" value="CORA FAMILY METAL ION TRANSPORTER (EUROFUNG)"/>
    <property type="match status" value="1"/>
</dbReference>
<evidence type="ECO:0000313" key="14">
    <source>
        <dbReference type="EMBL" id="OAO16964.1"/>
    </source>
</evidence>
<evidence type="ECO:0000313" key="15">
    <source>
        <dbReference type="Proteomes" id="UP000078348"/>
    </source>
</evidence>
<dbReference type="Pfam" id="PF01544">
    <property type="entry name" value="CorA"/>
    <property type="match status" value="1"/>
</dbReference>
<keyword evidence="15" id="KW-1185">Reference proteome</keyword>
<feature type="domain" description="EF-hand" evidence="13">
    <location>
        <begin position="51"/>
        <end position="86"/>
    </location>
</feature>
<name>A0A196SM36_BLAHN</name>
<feature type="transmembrane region" description="Helical" evidence="12">
    <location>
        <begin position="494"/>
        <end position="515"/>
    </location>
</feature>
<dbReference type="GO" id="GO:0050897">
    <property type="term" value="F:cobalt ion binding"/>
    <property type="evidence" value="ECO:0007669"/>
    <property type="project" value="TreeGrafter"/>
</dbReference>
<dbReference type="SUPFAM" id="SSF47473">
    <property type="entry name" value="EF-hand"/>
    <property type="match status" value="1"/>
</dbReference>
<feature type="domain" description="EF-hand" evidence="13">
    <location>
        <begin position="15"/>
        <end position="50"/>
    </location>
</feature>
<evidence type="ECO:0000256" key="10">
    <source>
        <dbReference type="ARBA" id="ARBA00034269"/>
    </source>
</evidence>
<evidence type="ECO:0000256" key="9">
    <source>
        <dbReference type="ARBA" id="ARBA00023136"/>
    </source>
</evidence>
<keyword evidence="3" id="KW-0813">Transport</keyword>
<evidence type="ECO:0000256" key="5">
    <source>
        <dbReference type="ARBA" id="ARBA00022692"/>
    </source>
</evidence>
<comment type="function">
    <text evidence="11">Mediates influx of magnesium ions. Alternates between open and closed states. Activated by low cytoplasmic Mg(2+) levels. Inactive when cytoplasmic Mg(2+) levels are high.</text>
</comment>
<keyword evidence="6" id="KW-0460">Magnesium</keyword>
<dbReference type="GO" id="GO:0015095">
    <property type="term" value="F:magnesium ion transmembrane transporter activity"/>
    <property type="evidence" value="ECO:0007669"/>
    <property type="project" value="TreeGrafter"/>
</dbReference>
<dbReference type="Gene3D" id="1.10.238.10">
    <property type="entry name" value="EF-hand"/>
    <property type="match status" value="1"/>
</dbReference>
<keyword evidence="9 12" id="KW-0472">Membrane</keyword>
<dbReference type="AlphaFoldDB" id="A0A196SM36"/>
<sequence>MEEDFLSLLTTYYDMTPDRITSVFNQFDMNKDGTVSFAECNRILNLFGISMKDQIFDLLVRQVDKDHSGGLSLNEFAVMLQRLKMLSLFQPTVVERLLGSISSPSLTLRDNALGNLSHLSYNATRLEIERPIMSIETFFMNPDPVWSTVNWVHLSNGEALSVQRLGVRYRLHPLVVEDLAYREDRAKVDKYKTHMLITVPFLSYRRFDDASYHALFSHAKKDGVTDSARAESGVPTLMQLVPSLGNARSKHFSLEENTIEVARKQSITDLTNGSDARSTGLYHLDIQPFNIVFIFTNPWAKSSQGVISVTAEEKEDLWNYIYKLLKSKNNRGKSEGGSYLVYALLDYVVDSYVGILQCFAQDIQHVEENITDATAVYRSVLLSRELDAFQNRIKPILGIIETFQTDPTCSHRVSVYLNDVKDHIQQLLNDIQYCSNRSSNVYSLVESVHNKRQERILFILTVITTIFTPISFLAGVYGMNFEYMPSLHFRYGYLYFWIYVVIIVVVLMVILRCLMKRV</sequence>
<dbReference type="FunFam" id="1.20.58.340:FF:000004">
    <property type="entry name" value="Magnesium transport protein CorA"/>
    <property type="match status" value="1"/>
</dbReference>
<proteinExistence type="inferred from homology"/>
<dbReference type="SUPFAM" id="SSF144083">
    <property type="entry name" value="Magnesium transport protein CorA, transmembrane region"/>
    <property type="match status" value="1"/>
</dbReference>
<dbReference type="Gene3D" id="3.30.460.20">
    <property type="entry name" value="CorA soluble domain-like"/>
    <property type="match status" value="1"/>
</dbReference>
<comment type="catalytic activity">
    <reaction evidence="10">
        <text>Mg(2+)(in) = Mg(2+)(out)</text>
        <dbReference type="Rhea" id="RHEA:29827"/>
        <dbReference type="ChEBI" id="CHEBI:18420"/>
    </reaction>
</comment>
<dbReference type="GO" id="GO:0015087">
    <property type="term" value="F:cobalt ion transmembrane transporter activity"/>
    <property type="evidence" value="ECO:0007669"/>
    <property type="project" value="TreeGrafter"/>
</dbReference>
<evidence type="ECO:0000259" key="13">
    <source>
        <dbReference type="PROSITE" id="PS50222"/>
    </source>
</evidence>
<dbReference type="InterPro" id="IPR045863">
    <property type="entry name" value="CorA_TM1_TM2"/>
</dbReference>
<evidence type="ECO:0000256" key="2">
    <source>
        <dbReference type="ARBA" id="ARBA00009765"/>
    </source>
</evidence>
<evidence type="ECO:0000256" key="7">
    <source>
        <dbReference type="ARBA" id="ARBA00022989"/>
    </source>
</evidence>
<evidence type="ECO:0000256" key="8">
    <source>
        <dbReference type="ARBA" id="ARBA00023065"/>
    </source>
</evidence>
<evidence type="ECO:0000256" key="12">
    <source>
        <dbReference type="SAM" id="Phobius"/>
    </source>
</evidence>
<evidence type="ECO:0000256" key="3">
    <source>
        <dbReference type="ARBA" id="ARBA00022448"/>
    </source>
</evidence>
<dbReference type="InterPro" id="IPR011992">
    <property type="entry name" value="EF-hand-dom_pair"/>
</dbReference>
<dbReference type="PROSITE" id="PS50222">
    <property type="entry name" value="EF_HAND_2"/>
    <property type="match status" value="2"/>
</dbReference>
<dbReference type="GO" id="GO:0000287">
    <property type="term" value="F:magnesium ion binding"/>
    <property type="evidence" value="ECO:0007669"/>
    <property type="project" value="TreeGrafter"/>
</dbReference>
<accession>A0A196SM36</accession>
<reference evidence="14 15" key="1">
    <citation type="submission" date="2016-05" db="EMBL/GenBank/DDBJ databases">
        <title>Nuclear genome of Blastocystis sp. subtype 1 NandII.</title>
        <authorList>
            <person name="Gentekaki E."/>
            <person name="Curtis B."/>
            <person name="Stairs C."/>
            <person name="Eme L."/>
            <person name="Herman E."/>
            <person name="Klimes V."/>
            <person name="Arias M.C."/>
            <person name="Elias M."/>
            <person name="Hilliou F."/>
            <person name="Klute M."/>
            <person name="Malik S.-B."/>
            <person name="Pightling A."/>
            <person name="Rachubinski R."/>
            <person name="Salas D."/>
            <person name="Schlacht A."/>
            <person name="Suga H."/>
            <person name="Archibald J."/>
            <person name="Ball S.G."/>
            <person name="Clark G."/>
            <person name="Dacks J."/>
            <person name="Van Der Giezen M."/>
            <person name="Tsaousis A."/>
            <person name="Roger A."/>
        </authorList>
    </citation>
    <scope>NUCLEOTIDE SEQUENCE [LARGE SCALE GENOMIC DNA]</scope>
    <source>
        <strain evidence="15">ATCC 50177 / NandII</strain>
    </source>
</reference>
<comment type="caution">
    <text evidence="14">The sequence shown here is derived from an EMBL/GenBank/DDBJ whole genome shotgun (WGS) entry which is preliminary data.</text>
</comment>
<dbReference type="STRING" id="478820.A0A196SM36"/>
<evidence type="ECO:0000256" key="1">
    <source>
        <dbReference type="ARBA" id="ARBA00004651"/>
    </source>
</evidence>
<dbReference type="GO" id="GO:0005886">
    <property type="term" value="C:plasma membrane"/>
    <property type="evidence" value="ECO:0007669"/>
    <property type="project" value="UniProtKB-SubCell"/>
</dbReference>
<comment type="subcellular location">
    <subcellularLocation>
        <location evidence="1">Cell membrane</location>
        <topology evidence="1">Multi-pass membrane protein</topology>
    </subcellularLocation>
</comment>
<feature type="transmembrane region" description="Helical" evidence="12">
    <location>
        <begin position="456"/>
        <end position="474"/>
    </location>
</feature>
<dbReference type="PANTHER" id="PTHR46494:SF1">
    <property type="entry name" value="CORA FAMILY METAL ION TRANSPORTER (EUROFUNG)"/>
    <property type="match status" value="1"/>
</dbReference>
<keyword evidence="8" id="KW-0406">Ion transport</keyword>
<protein>
    <submittedName>
        <fullName evidence="14">CorA family Mg2+/Co2+ transporter protein</fullName>
    </submittedName>
</protein>
<dbReference type="CDD" id="cd00051">
    <property type="entry name" value="EFh"/>
    <property type="match status" value="1"/>
</dbReference>
<comment type="similarity">
    <text evidence="2">Belongs to the CorA metal ion transporter (MIT) (TC 1.A.35) family.</text>
</comment>
<dbReference type="SMART" id="SM00054">
    <property type="entry name" value="EFh"/>
    <property type="match status" value="2"/>
</dbReference>
<evidence type="ECO:0000256" key="11">
    <source>
        <dbReference type="ARBA" id="ARBA00045497"/>
    </source>
</evidence>
<dbReference type="GO" id="GO:0005509">
    <property type="term" value="F:calcium ion binding"/>
    <property type="evidence" value="ECO:0007669"/>
    <property type="project" value="InterPro"/>
</dbReference>
<dbReference type="EMBL" id="LXWW01000053">
    <property type="protein sequence ID" value="OAO16964.1"/>
    <property type="molecule type" value="Genomic_DNA"/>
</dbReference>
<dbReference type="Proteomes" id="UP000078348">
    <property type="component" value="Unassembled WGS sequence"/>
</dbReference>
<keyword evidence="4" id="KW-1003">Cell membrane</keyword>
<keyword evidence="7 12" id="KW-1133">Transmembrane helix</keyword>
<dbReference type="InterPro" id="IPR045861">
    <property type="entry name" value="CorA_cytoplasmic_dom"/>
</dbReference>
<dbReference type="OrthoDB" id="165352at2759"/>
<keyword evidence="5 12" id="KW-0812">Transmembrane</keyword>
<evidence type="ECO:0000256" key="6">
    <source>
        <dbReference type="ARBA" id="ARBA00022842"/>
    </source>
</evidence>
<evidence type="ECO:0000256" key="4">
    <source>
        <dbReference type="ARBA" id="ARBA00022475"/>
    </source>
</evidence>
<dbReference type="SUPFAM" id="SSF143865">
    <property type="entry name" value="CorA soluble domain-like"/>
    <property type="match status" value="1"/>
</dbReference>
<organism evidence="14 15">
    <name type="scientific">Blastocystis sp. subtype 1 (strain ATCC 50177 / NandII)</name>
    <dbReference type="NCBI Taxonomy" id="478820"/>
    <lineage>
        <taxon>Eukaryota</taxon>
        <taxon>Sar</taxon>
        <taxon>Stramenopiles</taxon>
        <taxon>Bigyra</taxon>
        <taxon>Opalozoa</taxon>
        <taxon>Opalinata</taxon>
        <taxon>Blastocystidae</taxon>
        <taxon>Blastocystis</taxon>
    </lineage>
</organism>